<evidence type="ECO:0000256" key="9">
    <source>
        <dbReference type="SAM" id="MobiDB-lite"/>
    </source>
</evidence>
<evidence type="ECO:0000256" key="4">
    <source>
        <dbReference type="ARBA" id="ARBA00022679"/>
    </source>
</evidence>
<dbReference type="EC" id="2.8.1.10" evidence="3 8"/>
<reference evidence="11 12" key="1">
    <citation type="submission" date="2020-08" db="EMBL/GenBank/DDBJ databases">
        <title>Complete genome sequence of Entomobacter blattae G55GP.</title>
        <authorList>
            <person name="Poehlein A."/>
            <person name="Guzman J."/>
            <person name="Daniel R."/>
            <person name="Vilcinskas A."/>
        </authorList>
    </citation>
    <scope>NUCLEOTIDE SEQUENCE [LARGE SCALE GENOMIC DNA]</scope>
    <source>
        <strain evidence="11 12">G55GP</strain>
    </source>
</reference>
<dbReference type="Proteomes" id="UP000516349">
    <property type="component" value="Chromosome"/>
</dbReference>
<evidence type="ECO:0000256" key="2">
    <source>
        <dbReference type="ARBA" id="ARBA00004948"/>
    </source>
</evidence>
<dbReference type="InterPro" id="IPR008867">
    <property type="entry name" value="ThiG"/>
</dbReference>
<dbReference type="GO" id="GO:0005737">
    <property type="term" value="C:cytoplasm"/>
    <property type="evidence" value="ECO:0007669"/>
    <property type="project" value="UniProtKB-SubCell"/>
</dbReference>
<keyword evidence="12" id="KW-1185">Reference proteome</keyword>
<evidence type="ECO:0000259" key="10">
    <source>
        <dbReference type="Pfam" id="PF05690"/>
    </source>
</evidence>
<dbReference type="UniPathway" id="UPA00060"/>
<dbReference type="HAMAP" id="MF_00443">
    <property type="entry name" value="ThiG"/>
    <property type="match status" value="1"/>
</dbReference>
<feature type="binding site" evidence="8">
    <location>
        <begin position="262"/>
        <end position="263"/>
    </location>
    <ligand>
        <name>1-deoxy-D-xylulose 5-phosphate</name>
        <dbReference type="ChEBI" id="CHEBI:57792"/>
    </ligand>
</feature>
<protein>
    <recommendedName>
        <fullName evidence="3 8">Thiazole synthase</fullName>
        <ecNumber evidence="3 8">2.8.1.10</ecNumber>
    </recommendedName>
</protein>
<feature type="domain" description="Thiazole synthase ThiG" evidence="10">
    <location>
        <begin position="82"/>
        <end position="327"/>
    </location>
</feature>
<keyword evidence="8" id="KW-0963">Cytoplasm</keyword>
<dbReference type="EMBL" id="CP060244">
    <property type="protein sequence ID" value="QNT78367.1"/>
    <property type="molecule type" value="Genomic_DNA"/>
</dbReference>
<evidence type="ECO:0000256" key="6">
    <source>
        <dbReference type="ARBA" id="ARBA00023270"/>
    </source>
</evidence>
<comment type="pathway">
    <text evidence="2 8">Cofactor biosynthesis; thiamine diphosphate biosynthesis.</text>
</comment>
<evidence type="ECO:0000256" key="3">
    <source>
        <dbReference type="ARBA" id="ARBA00011960"/>
    </source>
</evidence>
<evidence type="ECO:0000313" key="11">
    <source>
        <dbReference type="EMBL" id="QNT78367.1"/>
    </source>
</evidence>
<organism evidence="11 12">
    <name type="scientific">Entomobacter blattae</name>
    <dbReference type="NCBI Taxonomy" id="2762277"/>
    <lineage>
        <taxon>Bacteria</taxon>
        <taxon>Pseudomonadati</taxon>
        <taxon>Pseudomonadota</taxon>
        <taxon>Alphaproteobacteria</taxon>
        <taxon>Acetobacterales</taxon>
        <taxon>Acetobacteraceae</taxon>
        <taxon>Entomobacter</taxon>
    </lineage>
</organism>
<feature type="compositionally biased region" description="Low complexity" evidence="9">
    <location>
        <begin position="1"/>
        <end position="22"/>
    </location>
</feature>
<dbReference type="GO" id="GO:1990107">
    <property type="term" value="F:thiazole synthase activity"/>
    <property type="evidence" value="ECO:0007669"/>
    <property type="project" value="UniProtKB-EC"/>
</dbReference>
<evidence type="ECO:0000256" key="7">
    <source>
        <dbReference type="ARBA" id="ARBA00049897"/>
    </source>
</evidence>
<keyword evidence="5 8" id="KW-0784">Thiamine biosynthesis</keyword>
<evidence type="ECO:0000256" key="5">
    <source>
        <dbReference type="ARBA" id="ARBA00022977"/>
    </source>
</evidence>
<sequence>MTGFETMTQTTMPPSPSSAMPSTKERAEDYTQEHTTKERIGKRTGEHIGEPTRKGEAAQERVREIIGRATQAPSLLADELKVYGVSLPSRLFLGTARYPSPAILAEAAQRAKTSVLTVSLRRESSSSRQGETFWSLVKGLGTHILPNTAGCHSVKEAVTTAHMARELFNTNWIKLEVIGDGDTLQPDVFALVEAARILNEEGFAVFPYTTEDLGVAERLIEAGCQVLMPWGAPIGSGRGLNNPYALRSLRGHFPKIPLVVDAGIGLPSHATQAMELGYDAILLNTAVSQARTPPLMAEAFAKAIEAGRAAFLADPMEQRDMASPSTPVMGKAFT</sequence>
<comment type="subcellular location">
    <subcellularLocation>
        <location evidence="8">Cytoplasm</location>
    </subcellularLocation>
</comment>
<comment type="similarity">
    <text evidence="8">Belongs to the ThiG family.</text>
</comment>
<comment type="function">
    <text evidence="1 8">Catalyzes the rearrangement of 1-deoxy-D-xylulose 5-phosphate (DXP) to produce the thiazole phosphate moiety of thiamine. Sulfur is provided by the thiocarboxylate moiety of the carrier protein ThiS. In vitro, sulfur can be provided by H(2)S.</text>
</comment>
<dbReference type="PANTHER" id="PTHR34266">
    <property type="entry name" value="THIAZOLE SYNTHASE"/>
    <property type="match status" value="1"/>
</dbReference>
<evidence type="ECO:0000313" key="12">
    <source>
        <dbReference type="Proteomes" id="UP000516349"/>
    </source>
</evidence>
<keyword evidence="6 8" id="KW-0704">Schiff base</keyword>
<proteinExistence type="inferred from homology"/>
<dbReference type="Gene3D" id="3.20.20.70">
    <property type="entry name" value="Aldolase class I"/>
    <property type="match status" value="1"/>
</dbReference>
<dbReference type="Pfam" id="PF05690">
    <property type="entry name" value="ThiG"/>
    <property type="match status" value="1"/>
</dbReference>
<dbReference type="InterPro" id="IPR013785">
    <property type="entry name" value="Aldolase_TIM"/>
</dbReference>
<evidence type="ECO:0000256" key="8">
    <source>
        <dbReference type="HAMAP-Rule" id="MF_00443"/>
    </source>
</evidence>
<dbReference type="CDD" id="cd04728">
    <property type="entry name" value="ThiG"/>
    <property type="match status" value="1"/>
</dbReference>
<evidence type="ECO:0000256" key="1">
    <source>
        <dbReference type="ARBA" id="ARBA00002834"/>
    </source>
</evidence>
<dbReference type="KEGG" id="ebla:JGUZn3_11400"/>
<comment type="catalytic activity">
    <reaction evidence="7 8">
        <text>[ThiS sulfur-carrier protein]-C-terminal-Gly-aminoethanethioate + 2-iminoacetate + 1-deoxy-D-xylulose 5-phosphate = [ThiS sulfur-carrier protein]-C-terminal Gly-Gly + 2-[(2R,5Z)-2-carboxy-4-methylthiazol-5(2H)-ylidene]ethyl phosphate + 2 H2O + H(+)</text>
        <dbReference type="Rhea" id="RHEA:26297"/>
        <dbReference type="Rhea" id="RHEA-COMP:12909"/>
        <dbReference type="Rhea" id="RHEA-COMP:19908"/>
        <dbReference type="ChEBI" id="CHEBI:15377"/>
        <dbReference type="ChEBI" id="CHEBI:15378"/>
        <dbReference type="ChEBI" id="CHEBI:57792"/>
        <dbReference type="ChEBI" id="CHEBI:62899"/>
        <dbReference type="ChEBI" id="CHEBI:77846"/>
        <dbReference type="ChEBI" id="CHEBI:90778"/>
        <dbReference type="ChEBI" id="CHEBI:232372"/>
        <dbReference type="EC" id="2.8.1.10"/>
    </reaction>
</comment>
<feature type="binding site" evidence="8">
    <location>
        <begin position="284"/>
        <end position="285"/>
    </location>
    <ligand>
        <name>1-deoxy-D-xylulose 5-phosphate</name>
        <dbReference type="ChEBI" id="CHEBI:57792"/>
    </ligand>
</feature>
<feature type="region of interest" description="Disordered" evidence="9">
    <location>
        <begin position="1"/>
        <end position="58"/>
    </location>
</feature>
<gene>
    <name evidence="8 11" type="primary">thiG</name>
    <name evidence="11" type="ORF">JGUZn3_11400</name>
</gene>
<keyword evidence="4 8" id="KW-0808">Transferase</keyword>
<feature type="active site" description="Schiff-base intermediate with DXP" evidence="8">
    <location>
        <position position="174"/>
    </location>
</feature>
<dbReference type="PANTHER" id="PTHR34266:SF2">
    <property type="entry name" value="THIAZOLE SYNTHASE"/>
    <property type="match status" value="1"/>
</dbReference>
<dbReference type="GO" id="GO:0009229">
    <property type="term" value="P:thiamine diphosphate biosynthetic process"/>
    <property type="evidence" value="ECO:0007669"/>
    <property type="project" value="UniProtKB-UniRule"/>
</dbReference>
<name>A0A7H1NRF7_9PROT</name>
<accession>A0A7H1NRF7</accession>
<dbReference type="AlphaFoldDB" id="A0A7H1NRF7"/>
<feature type="binding site" evidence="8">
    <location>
        <position position="235"/>
    </location>
    <ligand>
        <name>1-deoxy-D-xylulose 5-phosphate</name>
        <dbReference type="ChEBI" id="CHEBI:57792"/>
    </ligand>
</feature>
<dbReference type="SUPFAM" id="SSF110399">
    <property type="entry name" value="ThiG-like"/>
    <property type="match status" value="1"/>
</dbReference>
<dbReference type="InterPro" id="IPR033983">
    <property type="entry name" value="Thiazole_synthase_ThiG"/>
</dbReference>
<feature type="compositionally biased region" description="Basic and acidic residues" evidence="9">
    <location>
        <begin position="23"/>
        <end position="58"/>
    </location>
</feature>
<comment type="subunit">
    <text evidence="8">Homotetramer. Forms heterodimers with either ThiH or ThiS.</text>
</comment>